<evidence type="ECO:0008006" key="3">
    <source>
        <dbReference type="Google" id="ProtNLM"/>
    </source>
</evidence>
<dbReference type="EMBL" id="JACWMW010000002">
    <property type="protein sequence ID" value="MBD1385821.1"/>
    <property type="molecule type" value="Genomic_DNA"/>
</dbReference>
<dbReference type="Proteomes" id="UP000618754">
    <property type="component" value="Unassembled WGS sequence"/>
</dbReference>
<evidence type="ECO:0000313" key="1">
    <source>
        <dbReference type="EMBL" id="MBD1385821.1"/>
    </source>
</evidence>
<keyword evidence="2" id="KW-1185">Reference proteome</keyword>
<sequence>MDQTFGMNRAAFLLILPIIFVACQSRPAKTVSVIKTAKKDTVKSILKSPEASDITGIYYAESLDGQSESCNMTVEIKKHGAGYSYEISLNDKKTKGKASLQKGEDKQTYINFEGIKWAEYEGDISNDPEKGDTTALELPVGISGVIAGNEITIQNTGNAMNYYVKFAGCDEKYIRLVKKQL</sequence>
<dbReference type="RefSeq" id="WP_191175675.1">
    <property type="nucleotide sequence ID" value="NZ_JACWMW010000002.1"/>
</dbReference>
<reference evidence="1 2" key="1">
    <citation type="submission" date="2020-09" db="EMBL/GenBank/DDBJ databases">
        <title>Novel species of Mucilaginibacter isolated from a glacier on the Tibetan Plateau.</title>
        <authorList>
            <person name="Liu Q."/>
            <person name="Xin Y.-H."/>
        </authorList>
    </citation>
    <scope>NUCLEOTIDE SEQUENCE [LARGE SCALE GENOMIC DNA]</scope>
    <source>
        <strain evidence="1 2">CGMCC 1.13878</strain>
    </source>
</reference>
<organism evidence="1 2">
    <name type="scientific">Mucilaginibacter rigui</name>
    <dbReference type="NCBI Taxonomy" id="534635"/>
    <lineage>
        <taxon>Bacteria</taxon>
        <taxon>Pseudomonadati</taxon>
        <taxon>Bacteroidota</taxon>
        <taxon>Sphingobacteriia</taxon>
        <taxon>Sphingobacteriales</taxon>
        <taxon>Sphingobacteriaceae</taxon>
        <taxon>Mucilaginibacter</taxon>
    </lineage>
</organism>
<protein>
    <recommendedName>
        <fullName evidence="3">Lipoprotein</fullName>
    </recommendedName>
</protein>
<name>A0ABR7X5H6_9SPHI</name>
<comment type="caution">
    <text evidence="1">The sequence shown here is derived from an EMBL/GenBank/DDBJ whole genome shotgun (WGS) entry which is preliminary data.</text>
</comment>
<evidence type="ECO:0000313" key="2">
    <source>
        <dbReference type="Proteomes" id="UP000618754"/>
    </source>
</evidence>
<accession>A0ABR7X5H6</accession>
<proteinExistence type="predicted"/>
<gene>
    <name evidence="1" type="ORF">IDJ75_11070</name>
</gene>